<evidence type="ECO:0000256" key="3">
    <source>
        <dbReference type="ARBA" id="ARBA00022475"/>
    </source>
</evidence>
<dbReference type="GO" id="GO:0006857">
    <property type="term" value="P:oligopeptide transport"/>
    <property type="evidence" value="ECO:0007669"/>
    <property type="project" value="InterPro"/>
</dbReference>
<sequence>MSTDIENLFKDKVLGHPAGLFVLFFTEMWERFSYYGMRALLVLFLITSISEGGFGWEKAEALSLYGTYTMGVYLTPVFGGLIADKLLGYRWAVILGALIMTLGHAAMAVETPLFLYIGLGCLMVGNGLFKPNMTSIISNMYKNHSDKKDGAYSIFYMGVNAGAFLGIMLCGYIGENYSWSLGFGLAGIFMFIGMLQFYFTQNIFGDIGLSPKKIEAIKLEQIGKDGDQDLRLKELSEEKTPKKIIIDRLIAVGVFCVFTVFFWAAFEQAGGSMTIFANEYTQRNLIGGYGTLFKYIDALLTIIPLGIITYVLYMLFKKTFSKYAIGNMILSISFIIIWGIVGWKIYVDFSKESVEVPATWFGILNSLFIITLAPLFSKWWESKYNMSGPMKFGLGLLLLGLGFGFLSMGSQDIVSGQPILKVSMFWLIAAYLFHTMGELCISPVSLSYISKLVPAKWIGFMFGFYYLFIAMGNKLAGTVGSYIEEIEKAYSISGFFLIFAIIPVVAGLIIAGLNPLMRKLMHGVK</sequence>
<dbReference type="EMBL" id="VNIA01000001">
    <property type="protein sequence ID" value="TYQ00460.1"/>
    <property type="molecule type" value="Genomic_DNA"/>
</dbReference>
<feature type="transmembrane region" description="Helical" evidence="9">
    <location>
        <begin position="35"/>
        <end position="56"/>
    </location>
</feature>
<evidence type="ECO:0000259" key="10">
    <source>
        <dbReference type="PROSITE" id="PS50850"/>
    </source>
</evidence>
<dbReference type="PANTHER" id="PTHR23517:SF15">
    <property type="entry name" value="PROTON-DEPENDENT OLIGOPEPTIDE FAMILY TRANSPORT PROTEIN"/>
    <property type="match status" value="1"/>
</dbReference>
<keyword evidence="6 9" id="KW-1133">Transmembrane helix</keyword>
<dbReference type="Pfam" id="PF00854">
    <property type="entry name" value="PTR2"/>
    <property type="match status" value="2"/>
</dbReference>
<feature type="transmembrane region" description="Helical" evidence="9">
    <location>
        <begin position="180"/>
        <end position="199"/>
    </location>
</feature>
<keyword evidence="12" id="KW-1185">Reference proteome</keyword>
<dbReference type="InterPro" id="IPR018456">
    <property type="entry name" value="PTR2_symporter_CS"/>
</dbReference>
<keyword evidence="2 8" id="KW-0813">Transport</keyword>
<feature type="transmembrane region" description="Helical" evidence="9">
    <location>
        <begin position="62"/>
        <end position="82"/>
    </location>
</feature>
<dbReference type="PROSITE" id="PS01023">
    <property type="entry name" value="PTR2_2"/>
    <property type="match status" value="1"/>
</dbReference>
<feature type="domain" description="Major facilitator superfamily (MFS) profile" evidence="10">
    <location>
        <begin position="19"/>
        <end position="518"/>
    </location>
</feature>
<dbReference type="PANTHER" id="PTHR23517">
    <property type="entry name" value="RESISTANCE PROTEIN MDTM, PUTATIVE-RELATED-RELATED"/>
    <property type="match status" value="1"/>
</dbReference>
<reference evidence="11 12" key="1">
    <citation type="submission" date="2019-07" db="EMBL/GenBank/DDBJ databases">
        <title>Genomic Encyclopedia of Type Strains, Phase IV (KMG-IV): sequencing the most valuable type-strain genomes for metagenomic binning, comparative biology and taxonomic classification.</title>
        <authorList>
            <person name="Goeker M."/>
        </authorList>
    </citation>
    <scope>NUCLEOTIDE SEQUENCE [LARGE SCALE GENOMIC DNA]</scope>
    <source>
        <strain evidence="11 12">DSM 18961</strain>
    </source>
</reference>
<name>A0A5S5E1C8_9FLAO</name>
<feature type="transmembrane region" description="Helical" evidence="9">
    <location>
        <begin position="328"/>
        <end position="346"/>
    </location>
</feature>
<feature type="transmembrane region" description="Helical" evidence="9">
    <location>
        <begin position="89"/>
        <end position="107"/>
    </location>
</feature>
<evidence type="ECO:0000256" key="8">
    <source>
        <dbReference type="RuleBase" id="RU003755"/>
    </source>
</evidence>
<feature type="transmembrane region" description="Helical" evidence="9">
    <location>
        <begin position="392"/>
        <end position="410"/>
    </location>
</feature>
<keyword evidence="4 8" id="KW-0812">Transmembrane</keyword>
<dbReference type="InterPro" id="IPR050171">
    <property type="entry name" value="MFS_Transporters"/>
</dbReference>
<feature type="transmembrane region" description="Helical" evidence="9">
    <location>
        <begin position="113"/>
        <end position="129"/>
    </location>
</feature>
<dbReference type="InterPro" id="IPR036259">
    <property type="entry name" value="MFS_trans_sf"/>
</dbReference>
<dbReference type="GO" id="GO:0005886">
    <property type="term" value="C:plasma membrane"/>
    <property type="evidence" value="ECO:0007669"/>
    <property type="project" value="UniProtKB-SubCell"/>
</dbReference>
<feature type="transmembrane region" description="Helical" evidence="9">
    <location>
        <begin position="453"/>
        <end position="472"/>
    </location>
</feature>
<evidence type="ECO:0000256" key="1">
    <source>
        <dbReference type="ARBA" id="ARBA00004651"/>
    </source>
</evidence>
<comment type="subcellular location">
    <subcellularLocation>
        <location evidence="1">Cell membrane</location>
        <topology evidence="1">Multi-pass membrane protein</topology>
    </subcellularLocation>
    <subcellularLocation>
        <location evidence="8">Membrane</location>
        <topology evidence="8">Multi-pass membrane protein</topology>
    </subcellularLocation>
</comment>
<feature type="transmembrane region" description="Helical" evidence="9">
    <location>
        <begin position="249"/>
        <end position="266"/>
    </location>
</feature>
<dbReference type="GO" id="GO:1904680">
    <property type="term" value="F:peptide transmembrane transporter activity"/>
    <property type="evidence" value="ECO:0007669"/>
    <property type="project" value="InterPro"/>
</dbReference>
<comment type="caution">
    <text evidence="11">The sequence shown here is derived from an EMBL/GenBank/DDBJ whole genome shotgun (WGS) entry which is preliminary data.</text>
</comment>
<evidence type="ECO:0000256" key="2">
    <source>
        <dbReference type="ARBA" id="ARBA00022448"/>
    </source>
</evidence>
<evidence type="ECO:0000256" key="6">
    <source>
        <dbReference type="ARBA" id="ARBA00022989"/>
    </source>
</evidence>
<accession>A0A5S5E1C8</accession>
<evidence type="ECO:0000313" key="11">
    <source>
        <dbReference type="EMBL" id="TYQ00460.1"/>
    </source>
</evidence>
<dbReference type="InterPro" id="IPR000109">
    <property type="entry name" value="POT_fam"/>
</dbReference>
<keyword evidence="5" id="KW-0571">Peptide transport</keyword>
<dbReference type="Gene3D" id="1.20.1250.20">
    <property type="entry name" value="MFS general substrate transporter like domains"/>
    <property type="match status" value="3"/>
</dbReference>
<dbReference type="RefSeq" id="WP_148869432.1">
    <property type="nucleotide sequence ID" value="NZ_VNIA01000001.1"/>
</dbReference>
<dbReference type="AlphaFoldDB" id="A0A5S5E1C8"/>
<evidence type="ECO:0000256" key="7">
    <source>
        <dbReference type="ARBA" id="ARBA00023136"/>
    </source>
</evidence>
<protein>
    <submittedName>
        <fullName evidence="11">POT family proton-dependent oligopeptide transporter</fullName>
    </submittedName>
</protein>
<keyword evidence="7 9" id="KW-0472">Membrane</keyword>
<keyword evidence="5" id="KW-0653">Protein transport</keyword>
<dbReference type="PROSITE" id="PS01022">
    <property type="entry name" value="PTR2_1"/>
    <property type="match status" value="1"/>
</dbReference>
<dbReference type="SUPFAM" id="SSF103473">
    <property type="entry name" value="MFS general substrate transporter"/>
    <property type="match status" value="1"/>
</dbReference>
<evidence type="ECO:0000256" key="4">
    <source>
        <dbReference type="ARBA" id="ARBA00022692"/>
    </source>
</evidence>
<dbReference type="Proteomes" id="UP000323136">
    <property type="component" value="Unassembled WGS sequence"/>
</dbReference>
<dbReference type="InterPro" id="IPR020846">
    <property type="entry name" value="MFS_dom"/>
</dbReference>
<feature type="transmembrane region" description="Helical" evidence="9">
    <location>
        <begin position="422"/>
        <end position="441"/>
    </location>
</feature>
<keyword evidence="3" id="KW-1003">Cell membrane</keyword>
<evidence type="ECO:0000313" key="12">
    <source>
        <dbReference type="Proteomes" id="UP000323136"/>
    </source>
</evidence>
<dbReference type="CDD" id="cd17346">
    <property type="entry name" value="MFS_DtpA_like"/>
    <property type="match status" value="1"/>
</dbReference>
<feature type="transmembrane region" description="Helical" evidence="9">
    <location>
        <begin position="492"/>
        <end position="513"/>
    </location>
</feature>
<feature type="transmembrane region" description="Helical" evidence="9">
    <location>
        <begin position="295"/>
        <end position="316"/>
    </location>
</feature>
<feature type="transmembrane region" description="Helical" evidence="9">
    <location>
        <begin position="358"/>
        <end position="380"/>
    </location>
</feature>
<organism evidence="11 12">
    <name type="scientific">Tenacibaculum adriaticum</name>
    <dbReference type="NCBI Taxonomy" id="413713"/>
    <lineage>
        <taxon>Bacteria</taxon>
        <taxon>Pseudomonadati</taxon>
        <taxon>Bacteroidota</taxon>
        <taxon>Flavobacteriia</taxon>
        <taxon>Flavobacteriales</taxon>
        <taxon>Flavobacteriaceae</taxon>
        <taxon>Tenacibaculum</taxon>
    </lineage>
</organism>
<dbReference type="InterPro" id="IPR005279">
    <property type="entry name" value="Dipep/tripep_permease"/>
</dbReference>
<feature type="transmembrane region" description="Helical" evidence="9">
    <location>
        <begin position="150"/>
        <end position="174"/>
    </location>
</feature>
<dbReference type="PROSITE" id="PS50850">
    <property type="entry name" value="MFS"/>
    <property type="match status" value="1"/>
</dbReference>
<dbReference type="OrthoDB" id="9772725at2"/>
<evidence type="ECO:0000256" key="9">
    <source>
        <dbReference type="SAM" id="Phobius"/>
    </source>
</evidence>
<evidence type="ECO:0000256" key="5">
    <source>
        <dbReference type="ARBA" id="ARBA00022856"/>
    </source>
</evidence>
<dbReference type="NCBIfam" id="TIGR00924">
    <property type="entry name" value="yjdL_sub1_fam"/>
    <property type="match status" value="1"/>
</dbReference>
<comment type="similarity">
    <text evidence="8">Belongs to the major facilitator superfamily. Proton-dependent oligopeptide transporter (POT/PTR) (TC 2.A.17) family.</text>
</comment>
<proteinExistence type="inferred from homology"/>
<gene>
    <name evidence="11" type="ORF">C7447_1011076</name>
</gene>